<dbReference type="Gene3D" id="3.50.50.60">
    <property type="entry name" value="FAD/NAD(P)-binding domain"/>
    <property type="match status" value="1"/>
</dbReference>
<dbReference type="Pfam" id="PF07976">
    <property type="entry name" value="Phe_hydrox_dim"/>
    <property type="match status" value="1"/>
</dbReference>
<dbReference type="EMBL" id="KB445805">
    <property type="protein sequence ID" value="EMD33646.1"/>
    <property type="molecule type" value="Genomic_DNA"/>
</dbReference>
<sequence length="557" mass="59408">MSTTIPVLIVGAGPAGLVAALTLLKNGIPVRIIDKAAEFHVGRRGRGIQPRTLELFHMLGVLPDIMTASAEIVSTRVYKMPGGTEVISGFTMSPPVEPTPSTPFPRARSLGQDWSEGILREHLAKLGCHVELGTELLSFEQHPDHVTARIAKRQDGKDSEETVNCHYLVGTDGGKGVVRKQLGLSFLGETRGSEQHIVVADFQLSGLDPQFAHQWGEPSTKFVSLRPPEHDGYWTLLGGGKIDHAKIVADKDELVAFLRAGTDRDDITVGHVKWTSEYRPNIRMVDKFGEGRVFLAGDAAHVHPPTGGQGLNSSVQDAFNLGWKLALVEKGLATPALLASYNEERLPVIAAMLKKSGELLTKTFKAKAGDTTPWQRGGALMQLGVNYRWSSIVVDEWAGAEDVPEKPVDAYGGAGAEGIVRGGDRAPDAPGLQKIKGPDALGDVTSLFSIFSAAYHTVLVLTSSAEEASTVLAGLKQYPADIIRSVVIAPAGSPAPAVDADIVLEDRDGHAYAGYGIEQGQLAVVIVRPDDYVGGLVRGEQGVESYFARVFGGAVTA</sequence>
<keyword evidence="9" id="KW-1185">Reference proteome</keyword>
<reference evidence="8 9" key="1">
    <citation type="journal article" date="2012" name="Proc. Natl. Acad. Sci. U.S.A.">
        <title>Comparative genomics of Ceriporiopsis subvermispora and Phanerochaete chrysosporium provide insight into selective ligninolysis.</title>
        <authorList>
            <person name="Fernandez-Fueyo E."/>
            <person name="Ruiz-Duenas F.J."/>
            <person name="Ferreira P."/>
            <person name="Floudas D."/>
            <person name="Hibbett D.S."/>
            <person name="Canessa P."/>
            <person name="Larrondo L.F."/>
            <person name="James T.Y."/>
            <person name="Seelenfreund D."/>
            <person name="Lobos S."/>
            <person name="Polanco R."/>
            <person name="Tello M."/>
            <person name="Honda Y."/>
            <person name="Watanabe T."/>
            <person name="Watanabe T."/>
            <person name="Ryu J.S."/>
            <person name="Kubicek C.P."/>
            <person name="Schmoll M."/>
            <person name="Gaskell J."/>
            <person name="Hammel K.E."/>
            <person name="St John F.J."/>
            <person name="Vanden Wymelenberg A."/>
            <person name="Sabat G."/>
            <person name="Splinter BonDurant S."/>
            <person name="Syed K."/>
            <person name="Yadav J.S."/>
            <person name="Doddapaneni H."/>
            <person name="Subramanian V."/>
            <person name="Lavin J.L."/>
            <person name="Oguiza J.A."/>
            <person name="Perez G."/>
            <person name="Pisabarro A.G."/>
            <person name="Ramirez L."/>
            <person name="Santoyo F."/>
            <person name="Master E."/>
            <person name="Coutinho P.M."/>
            <person name="Henrissat B."/>
            <person name="Lombard V."/>
            <person name="Magnuson J.K."/>
            <person name="Kuees U."/>
            <person name="Hori C."/>
            <person name="Igarashi K."/>
            <person name="Samejima M."/>
            <person name="Held B.W."/>
            <person name="Barry K.W."/>
            <person name="LaButti K.M."/>
            <person name="Lapidus A."/>
            <person name="Lindquist E.A."/>
            <person name="Lucas S.M."/>
            <person name="Riley R."/>
            <person name="Salamov A.A."/>
            <person name="Hoffmeister D."/>
            <person name="Schwenk D."/>
            <person name="Hadar Y."/>
            <person name="Yarden O."/>
            <person name="de Vries R.P."/>
            <person name="Wiebenga A."/>
            <person name="Stenlid J."/>
            <person name="Eastwood D."/>
            <person name="Grigoriev I.V."/>
            <person name="Berka R.M."/>
            <person name="Blanchette R.A."/>
            <person name="Kersten P."/>
            <person name="Martinez A.T."/>
            <person name="Vicuna R."/>
            <person name="Cullen D."/>
        </authorList>
    </citation>
    <scope>NUCLEOTIDE SEQUENCE [LARGE SCALE GENOMIC DNA]</scope>
    <source>
        <strain evidence="8 9">B</strain>
    </source>
</reference>
<dbReference type="InterPro" id="IPR012941">
    <property type="entry name" value="Phe_hydrox_C_dim_dom"/>
</dbReference>
<name>M2R3Z4_CERS8</name>
<dbReference type="AlphaFoldDB" id="M2R3Z4"/>
<dbReference type="STRING" id="914234.M2R3Z4"/>
<dbReference type="OrthoDB" id="2690153at2759"/>
<dbReference type="Gene3D" id="3.30.70.2450">
    <property type="match status" value="1"/>
</dbReference>
<proteinExistence type="inferred from homology"/>
<dbReference type="InterPro" id="IPR038220">
    <property type="entry name" value="PHOX_C_sf"/>
</dbReference>
<feature type="domain" description="FAD-binding" evidence="6">
    <location>
        <begin position="5"/>
        <end position="355"/>
    </location>
</feature>
<keyword evidence="3" id="KW-0285">Flavoprotein</keyword>
<dbReference type="Pfam" id="PF01494">
    <property type="entry name" value="FAD_binding_3"/>
    <property type="match status" value="1"/>
</dbReference>
<dbReference type="Proteomes" id="UP000016930">
    <property type="component" value="Unassembled WGS sequence"/>
</dbReference>
<dbReference type="Gene3D" id="3.40.30.20">
    <property type="match status" value="1"/>
</dbReference>
<feature type="domain" description="Phenol hydroxylase-like C-terminal dimerisation" evidence="7">
    <location>
        <begin position="503"/>
        <end position="550"/>
    </location>
</feature>
<evidence type="ECO:0000313" key="8">
    <source>
        <dbReference type="EMBL" id="EMD33646.1"/>
    </source>
</evidence>
<dbReference type="SUPFAM" id="SSF51905">
    <property type="entry name" value="FAD/NAD(P)-binding domain"/>
    <property type="match status" value="1"/>
</dbReference>
<gene>
    <name evidence="8" type="ORF">CERSUDRAFT_117754</name>
</gene>
<evidence type="ECO:0000256" key="1">
    <source>
        <dbReference type="ARBA" id="ARBA00001974"/>
    </source>
</evidence>
<evidence type="ECO:0000256" key="4">
    <source>
        <dbReference type="ARBA" id="ARBA00022827"/>
    </source>
</evidence>
<dbReference type="InterPro" id="IPR036249">
    <property type="entry name" value="Thioredoxin-like_sf"/>
</dbReference>
<dbReference type="PANTHER" id="PTHR43004">
    <property type="entry name" value="TRK SYSTEM POTASSIUM UPTAKE PROTEIN"/>
    <property type="match status" value="1"/>
</dbReference>
<dbReference type="InterPro" id="IPR036188">
    <property type="entry name" value="FAD/NAD-bd_sf"/>
</dbReference>
<comment type="similarity">
    <text evidence="2">Belongs to the PheA/TfdB FAD monooxygenase family.</text>
</comment>
<dbReference type="PRINTS" id="PR00420">
    <property type="entry name" value="RNGMNOXGNASE"/>
</dbReference>
<evidence type="ECO:0000256" key="3">
    <source>
        <dbReference type="ARBA" id="ARBA00022630"/>
    </source>
</evidence>
<dbReference type="InterPro" id="IPR050641">
    <property type="entry name" value="RIFMO-like"/>
</dbReference>
<evidence type="ECO:0000256" key="2">
    <source>
        <dbReference type="ARBA" id="ARBA00007801"/>
    </source>
</evidence>
<keyword evidence="5" id="KW-0560">Oxidoreductase</keyword>
<evidence type="ECO:0000259" key="7">
    <source>
        <dbReference type="Pfam" id="PF07976"/>
    </source>
</evidence>
<protein>
    <submittedName>
        <fullName evidence="8">Uncharacterized protein</fullName>
    </submittedName>
</protein>
<dbReference type="SUPFAM" id="SSF52833">
    <property type="entry name" value="Thioredoxin-like"/>
    <property type="match status" value="1"/>
</dbReference>
<organism evidence="8 9">
    <name type="scientific">Ceriporiopsis subvermispora (strain B)</name>
    <name type="common">White-rot fungus</name>
    <name type="synonym">Gelatoporia subvermispora</name>
    <dbReference type="NCBI Taxonomy" id="914234"/>
    <lineage>
        <taxon>Eukaryota</taxon>
        <taxon>Fungi</taxon>
        <taxon>Dikarya</taxon>
        <taxon>Basidiomycota</taxon>
        <taxon>Agaricomycotina</taxon>
        <taxon>Agaricomycetes</taxon>
        <taxon>Polyporales</taxon>
        <taxon>Gelatoporiaceae</taxon>
        <taxon>Gelatoporia</taxon>
    </lineage>
</organism>
<dbReference type="GO" id="GO:0016709">
    <property type="term" value="F:oxidoreductase activity, acting on paired donors, with incorporation or reduction of molecular oxygen, NAD(P)H as one donor, and incorporation of one atom of oxygen"/>
    <property type="evidence" value="ECO:0007669"/>
    <property type="project" value="UniProtKB-ARBA"/>
</dbReference>
<evidence type="ECO:0000259" key="6">
    <source>
        <dbReference type="Pfam" id="PF01494"/>
    </source>
</evidence>
<evidence type="ECO:0000313" key="9">
    <source>
        <dbReference type="Proteomes" id="UP000016930"/>
    </source>
</evidence>
<dbReference type="HOGENOM" id="CLU_009665_20_3_1"/>
<keyword evidence="4" id="KW-0274">FAD</keyword>
<comment type="cofactor">
    <cofactor evidence="1">
        <name>FAD</name>
        <dbReference type="ChEBI" id="CHEBI:57692"/>
    </cofactor>
</comment>
<dbReference type="PANTHER" id="PTHR43004:SF19">
    <property type="entry name" value="BINDING MONOOXYGENASE, PUTATIVE (JCVI)-RELATED"/>
    <property type="match status" value="1"/>
</dbReference>
<evidence type="ECO:0000256" key="5">
    <source>
        <dbReference type="ARBA" id="ARBA00023002"/>
    </source>
</evidence>
<dbReference type="InterPro" id="IPR002938">
    <property type="entry name" value="FAD-bd"/>
</dbReference>
<dbReference type="GO" id="GO:0071949">
    <property type="term" value="F:FAD binding"/>
    <property type="evidence" value="ECO:0007669"/>
    <property type="project" value="InterPro"/>
</dbReference>
<accession>M2R3Z4</accession>